<dbReference type="Gene3D" id="3.40.50.2300">
    <property type="match status" value="1"/>
</dbReference>
<keyword evidence="2" id="KW-1185">Reference proteome</keyword>
<dbReference type="Proteomes" id="UP000092498">
    <property type="component" value="Chromosome"/>
</dbReference>
<dbReference type="InParanoid" id="A0A1B1AD19"/>
<dbReference type="EMBL" id="CP013244">
    <property type="protein sequence ID" value="ANP44457.1"/>
    <property type="molecule type" value="Genomic_DNA"/>
</dbReference>
<dbReference type="SUPFAM" id="SSF52172">
    <property type="entry name" value="CheY-like"/>
    <property type="match status" value="1"/>
</dbReference>
<proteinExistence type="predicted"/>
<organism evidence="1 2">
    <name type="scientific">Candidatus Viadribacter manganicus</name>
    <dbReference type="NCBI Taxonomy" id="1759059"/>
    <lineage>
        <taxon>Bacteria</taxon>
        <taxon>Pseudomonadati</taxon>
        <taxon>Pseudomonadota</taxon>
        <taxon>Alphaproteobacteria</taxon>
        <taxon>Hyphomonadales</taxon>
        <taxon>Hyphomonadaceae</taxon>
        <taxon>Candidatus Viadribacter</taxon>
    </lineage>
</organism>
<evidence type="ECO:0000313" key="2">
    <source>
        <dbReference type="Proteomes" id="UP000092498"/>
    </source>
</evidence>
<dbReference type="KEGG" id="cbot:ATE48_00230"/>
<dbReference type="STRING" id="1759059.ATE48_00230"/>
<evidence type="ECO:0000313" key="1">
    <source>
        <dbReference type="EMBL" id="ANP44457.1"/>
    </source>
</evidence>
<protein>
    <recommendedName>
        <fullName evidence="3">GGDEF domain-containing protein</fullName>
    </recommendedName>
</protein>
<gene>
    <name evidence="1" type="ORF">ATE48_00230</name>
</gene>
<name>A0A1B1AD19_9PROT</name>
<sequence>MVRAADARLARDAQEMLANAGVSATALAGPYRAAPDGEDIRILAGEGAPHEVAGSPLLLSLTAGRIDTAPATGAETGALALNGPPKLLAAQMESWTRVAIAEEERARRLATAEVMGLTPPKQPEPHKLKALYIGAPSSAFLALERTLADQGGLVAAAFTSYTGFDHLHDEPFDAVVLNAAQDPSTALSLCSALRRNASLYHLPTLVLTKPGDAATAASAIDRGASAISTTITPCEASLGWLFEAVRRERRRRAAEHDMRALRDVMGDPRTGLWLRDAFNNHVARLAADHHASGRPMSMVVLRVTPAIGAREPSPEIWRKGFGEIASLAARLMRDADSGVTLGHDLIALALPAARLRNAKRTAERIASVAECTAFASGEGGAGPLVFEQSVVELQPGESGSAMMARALRAIEVESIPA</sequence>
<evidence type="ECO:0008006" key="3">
    <source>
        <dbReference type="Google" id="ProtNLM"/>
    </source>
</evidence>
<accession>A0A1B1AD19</accession>
<reference evidence="1 2" key="1">
    <citation type="submission" date="2015-11" db="EMBL/GenBank/DDBJ databases">
        <title>Whole-Genome Sequence of Candidatus Oderbacter manganicum from the National Park Lower Oder Valley, Germany.</title>
        <authorList>
            <person name="Braun B."/>
            <person name="Liere K."/>
            <person name="Szewzyk U."/>
        </authorList>
    </citation>
    <scope>NUCLEOTIDE SEQUENCE [LARGE SCALE GENOMIC DNA]</scope>
    <source>
        <strain evidence="1 2">OTSz_A_272</strain>
    </source>
</reference>
<dbReference type="AlphaFoldDB" id="A0A1B1AD19"/>
<dbReference type="InterPro" id="IPR011006">
    <property type="entry name" value="CheY-like_superfamily"/>
</dbReference>